<feature type="domain" description="TM2" evidence="8">
    <location>
        <begin position="293"/>
        <end position="328"/>
    </location>
</feature>
<dbReference type="EMBL" id="KB305378">
    <property type="protein sequence ID" value="ELU01134.1"/>
    <property type="molecule type" value="Genomic_DNA"/>
</dbReference>
<accession>R7U582</accession>
<dbReference type="Pfam" id="PF05154">
    <property type="entry name" value="TM2"/>
    <property type="match status" value="4"/>
</dbReference>
<proteinExistence type="inferred from homology"/>
<feature type="transmembrane region" description="Helical" evidence="7">
    <location>
        <begin position="309"/>
        <end position="334"/>
    </location>
</feature>
<dbReference type="AlphaFoldDB" id="R7U582"/>
<evidence type="ECO:0000256" key="3">
    <source>
        <dbReference type="ARBA" id="ARBA00022692"/>
    </source>
</evidence>
<evidence type="ECO:0000256" key="1">
    <source>
        <dbReference type="ARBA" id="ARBA00004141"/>
    </source>
</evidence>
<evidence type="ECO:0000256" key="4">
    <source>
        <dbReference type="ARBA" id="ARBA00022989"/>
    </source>
</evidence>
<keyword evidence="5 7" id="KW-0472">Membrane</keyword>
<evidence type="ECO:0000256" key="2">
    <source>
        <dbReference type="ARBA" id="ARBA00008284"/>
    </source>
</evidence>
<dbReference type="EMBL" id="AMQN01001767">
    <property type="status" value="NOT_ANNOTATED_CDS"/>
    <property type="molecule type" value="Genomic_DNA"/>
</dbReference>
<reference evidence="11" key="1">
    <citation type="submission" date="2012-12" db="EMBL/GenBank/DDBJ databases">
        <authorList>
            <person name="Hellsten U."/>
            <person name="Grimwood J."/>
            <person name="Chapman J.A."/>
            <person name="Shapiro H."/>
            <person name="Aerts A."/>
            <person name="Otillar R.P."/>
            <person name="Terry A.Y."/>
            <person name="Boore J.L."/>
            <person name="Simakov O."/>
            <person name="Marletaz F."/>
            <person name="Cho S.-J."/>
            <person name="Edsinger-Gonzales E."/>
            <person name="Havlak P."/>
            <person name="Kuo D.-H."/>
            <person name="Larsson T."/>
            <person name="Lv J."/>
            <person name="Arendt D."/>
            <person name="Savage R."/>
            <person name="Osoegawa K."/>
            <person name="de Jong P."/>
            <person name="Lindberg D.R."/>
            <person name="Seaver E.C."/>
            <person name="Weisblat D.A."/>
            <person name="Putnam N.H."/>
            <person name="Grigoriev I.V."/>
            <person name="Rokhsar D.S."/>
        </authorList>
    </citation>
    <scope>NUCLEOTIDE SEQUENCE</scope>
    <source>
        <strain evidence="11">I ESC-2004</strain>
    </source>
</reference>
<evidence type="ECO:0000259" key="8">
    <source>
        <dbReference type="Pfam" id="PF05154"/>
    </source>
</evidence>
<dbReference type="EnsemblMetazoa" id="CapteT187960">
    <property type="protein sequence ID" value="CapteP187960"/>
    <property type="gene ID" value="CapteG187960"/>
</dbReference>
<dbReference type="STRING" id="283909.R7U582"/>
<feature type="domain" description="TM2" evidence="8">
    <location>
        <begin position="143"/>
        <end position="185"/>
    </location>
</feature>
<dbReference type="GO" id="GO:0016020">
    <property type="term" value="C:membrane"/>
    <property type="evidence" value="ECO:0007669"/>
    <property type="project" value="UniProtKB-SubCell"/>
</dbReference>
<protein>
    <recommendedName>
        <fullName evidence="8">TM2 domain-containing protein</fullName>
    </recommendedName>
</protein>
<feature type="region of interest" description="Disordered" evidence="6">
    <location>
        <begin position="382"/>
        <end position="407"/>
    </location>
</feature>
<comment type="similarity">
    <text evidence="2">Belongs to the TM2 family.</text>
</comment>
<feature type="transmembrane region" description="Helical" evidence="7">
    <location>
        <begin position="97"/>
        <end position="116"/>
    </location>
</feature>
<feature type="compositionally biased region" description="Polar residues" evidence="6">
    <location>
        <begin position="1"/>
        <end position="10"/>
    </location>
</feature>
<dbReference type="OMA" id="DLVRMPC"/>
<keyword evidence="11" id="KW-1185">Reference proteome</keyword>
<name>R7U582_CAPTE</name>
<reference evidence="10" key="3">
    <citation type="submission" date="2015-06" db="UniProtKB">
        <authorList>
            <consortium name="EnsemblMetazoa"/>
        </authorList>
    </citation>
    <scope>IDENTIFICATION</scope>
</reference>
<gene>
    <name evidence="9" type="ORF">CAPTEDRAFT_187960</name>
</gene>
<organism evidence="9">
    <name type="scientific">Capitella teleta</name>
    <name type="common">Polychaete worm</name>
    <dbReference type="NCBI Taxonomy" id="283909"/>
    <lineage>
        <taxon>Eukaryota</taxon>
        <taxon>Metazoa</taxon>
        <taxon>Spiralia</taxon>
        <taxon>Lophotrochozoa</taxon>
        <taxon>Annelida</taxon>
        <taxon>Polychaeta</taxon>
        <taxon>Sedentaria</taxon>
        <taxon>Scolecida</taxon>
        <taxon>Capitellidae</taxon>
        <taxon>Capitella</taxon>
    </lineage>
</organism>
<feature type="transmembrane region" description="Helical" evidence="7">
    <location>
        <begin position="212"/>
        <end position="232"/>
    </location>
</feature>
<evidence type="ECO:0000313" key="11">
    <source>
        <dbReference type="Proteomes" id="UP000014760"/>
    </source>
</evidence>
<dbReference type="PANTHER" id="PTHR21016">
    <property type="entry name" value="BETA-AMYLOID BINDING PROTEIN-RELATED"/>
    <property type="match status" value="1"/>
</dbReference>
<dbReference type="PANTHER" id="PTHR21016:SF25">
    <property type="entry name" value="TM2 DOMAIN-CONTAINING PROTEIN DDB_G0277895-RELATED"/>
    <property type="match status" value="1"/>
</dbReference>
<evidence type="ECO:0000256" key="6">
    <source>
        <dbReference type="SAM" id="MobiDB-lite"/>
    </source>
</evidence>
<dbReference type="InterPro" id="IPR050932">
    <property type="entry name" value="TM2D1-3-like"/>
</dbReference>
<dbReference type="OrthoDB" id="10262359at2759"/>
<feature type="transmembrane region" description="Helical" evidence="7">
    <location>
        <begin position="166"/>
        <end position="191"/>
    </location>
</feature>
<comment type="subcellular location">
    <subcellularLocation>
        <location evidence="1">Membrane</location>
        <topology evidence="1">Multi-pass membrane protein</topology>
    </subcellularLocation>
</comment>
<reference evidence="9 11" key="2">
    <citation type="journal article" date="2013" name="Nature">
        <title>Insights into bilaterian evolution from three spiralian genomes.</title>
        <authorList>
            <person name="Simakov O."/>
            <person name="Marletaz F."/>
            <person name="Cho S.J."/>
            <person name="Edsinger-Gonzales E."/>
            <person name="Havlak P."/>
            <person name="Hellsten U."/>
            <person name="Kuo D.H."/>
            <person name="Larsson T."/>
            <person name="Lv J."/>
            <person name="Arendt D."/>
            <person name="Savage R."/>
            <person name="Osoegawa K."/>
            <person name="de Jong P."/>
            <person name="Grimwood J."/>
            <person name="Chapman J.A."/>
            <person name="Shapiro H."/>
            <person name="Aerts A."/>
            <person name="Otillar R.P."/>
            <person name="Terry A.Y."/>
            <person name="Boore J.L."/>
            <person name="Grigoriev I.V."/>
            <person name="Lindberg D.R."/>
            <person name="Seaver E.C."/>
            <person name="Weisblat D.A."/>
            <person name="Putnam N.H."/>
            <person name="Rokhsar D.S."/>
        </authorList>
    </citation>
    <scope>NUCLEOTIDE SEQUENCE</scope>
    <source>
        <strain evidence="9 11">I ESC-2004</strain>
    </source>
</reference>
<evidence type="ECO:0000313" key="10">
    <source>
        <dbReference type="EnsemblMetazoa" id="CapteP187960"/>
    </source>
</evidence>
<dbReference type="HOGENOM" id="CLU_634996_0_0_1"/>
<dbReference type="Proteomes" id="UP000014760">
    <property type="component" value="Unassembled WGS sequence"/>
</dbReference>
<feature type="region of interest" description="Disordered" evidence="6">
    <location>
        <begin position="1"/>
        <end position="44"/>
    </location>
</feature>
<evidence type="ECO:0000256" key="7">
    <source>
        <dbReference type="SAM" id="Phobius"/>
    </source>
</evidence>
<feature type="transmembrane region" description="Helical" evidence="7">
    <location>
        <begin position="238"/>
        <end position="263"/>
    </location>
</feature>
<feature type="domain" description="TM2" evidence="8">
    <location>
        <begin position="209"/>
        <end position="257"/>
    </location>
</feature>
<evidence type="ECO:0000256" key="5">
    <source>
        <dbReference type="ARBA" id="ARBA00023136"/>
    </source>
</evidence>
<sequence length="454" mass="51342">MEANNSINFTKEQKEAEAGIVDPGPTPYGLQAPPPPLPSQSQPCPPPPVIYQEVAVTTSALQWIPPSKRSLLEAYMLAMPFGFLGLHHFYLRRFGFGTLYLFTFGLLGVGWLIDLLRMPHLVNEANKLIKDPVNLDQKEISDAYTMWLPWGLLGLHHYYLGRGGWGILYTFTLGIFGVGWLVDAFRLPGLVKRENEQIRENRGKPACQKKLCSAYAMTISPFGIFGTQHYYLGRHTMGLYYTLTLGGIGLGWIIDWFRMWFVVRRANKVRMQPLALNGRKNLDDAYIFLLPPGGFLGLHHFYLGRPVWGLLYMLTFGMLGVGWLIDIFRLPCLVNDINKKRDNRKQVTPGFIIHPAPHQQLVHAPVDPLNGEQSCLDQQPPSYEVAVGADPDSSQPDSLQPPPIGEKGEIAMNERNMSDALIDQRLWEMDTGFEAYKLIQLINEFNQNTSIMEI</sequence>
<evidence type="ECO:0000313" key="9">
    <source>
        <dbReference type="EMBL" id="ELU01134.1"/>
    </source>
</evidence>
<feature type="compositionally biased region" description="Pro residues" evidence="6">
    <location>
        <begin position="32"/>
        <end position="44"/>
    </location>
</feature>
<feature type="domain" description="TM2" evidence="8">
    <location>
        <begin position="68"/>
        <end position="115"/>
    </location>
</feature>
<keyword evidence="3 7" id="KW-0812">Transmembrane</keyword>
<keyword evidence="4 7" id="KW-1133">Transmembrane helix</keyword>
<dbReference type="InterPro" id="IPR007829">
    <property type="entry name" value="TM2"/>
</dbReference>
<feature type="transmembrane region" description="Helical" evidence="7">
    <location>
        <begin position="284"/>
        <end position="303"/>
    </location>
</feature>